<protein>
    <recommendedName>
        <fullName evidence="4">Integral membrane protein</fullName>
    </recommendedName>
</protein>
<reference evidence="2 3" key="1">
    <citation type="submission" date="2023-08" db="EMBL/GenBank/DDBJ databases">
        <title>Annotated Genome Sequence of Vanrija albida AlHP1.</title>
        <authorList>
            <person name="Herzog R."/>
        </authorList>
    </citation>
    <scope>NUCLEOTIDE SEQUENCE [LARGE SCALE GENOMIC DNA]</scope>
    <source>
        <strain evidence="2 3">AlHP1</strain>
    </source>
</reference>
<keyword evidence="1" id="KW-0812">Transmembrane</keyword>
<evidence type="ECO:0000313" key="2">
    <source>
        <dbReference type="EMBL" id="KAL1407391.1"/>
    </source>
</evidence>
<name>A0ABR3PY63_9TREE</name>
<evidence type="ECO:0000313" key="3">
    <source>
        <dbReference type="Proteomes" id="UP001565368"/>
    </source>
</evidence>
<feature type="transmembrane region" description="Helical" evidence="1">
    <location>
        <begin position="47"/>
        <end position="73"/>
    </location>
</feature>
<dbReference type="EMBL" id="JBBXJM010000005">
    <property type="protein sequence ID" value="KAL1407391.1"/>
    <property type="molecule type" value="Genomic_DNA"/>
</dbReference>
<sequence length="236" mass="25023">MNATTPTPTPTAAEAIITTSTYTLTSYTGVDIRGPGGYPFSDDGEDFAAFLVPICTAPAVCALLLLVCPYLFVRYARETARREQAYAAWLVASHEAAGDKGDKAPPPYGAASASLGVGSATALVLAAASPATARVTTIPVLVPTGDGHTYSFVATTVPDMTRTAAATVTLTASAGYRYTEQRDSYERYDAQLFAVMGTVWPLVVLGLIFGGWAWYLRVQRRSIDRRLRAAGLQVKG</sequence>
<comment type="caution">
    <text evidence="2">The sequence shown here is derived from an EMBL/GenBank/DDBJ whole genome shotgun (WGS) entry which is preliminary data.</text>
</comment>
<evidence type="ECO:0008006" key="4">
    <source>
        <dbReference type="Google" id="ProtNLM"/>
    </source>
</evidence>
<accession>A0ABR3PY63</accession>
<dbReference type="RefSeq" id="XP_069207335.1">
    <property type="nucleotide sequence ID" value="XM_069355264.1"/>
</dbReference>
<gene>
    <name evidence="2" type="ORF">Q8F55_006823</name>
</gene>
<dbReference type="Proteomes" id="UP001565368">
    <property type="component" value="Unassembled WGS sequence"/>
</dbReference>
<feature type="transmembrane region" description="Helical" evidence="1">
    <location>
        <begin position="192"/>
        <end position="215"/>
    </location>
</feature>
<evidence type="ECO:0000256" key="1">
    <source>
        <dbReference type="SAM" id="Phobius"/>
    </source>
</evidence>
<dbReference type="GeneID" id="95987866"/>
<organism evidence="2 3">
    <name type="scientific">Vanrija albida</name>
    <dbReference type="NCBI Taxonomy" id="181172"/>
    <lineage>
        <taxon>Eukaryota</taxon>
        <taxon>Fungi</taxon>
        <taxon>Dikarya</taxon>
        <taxon>Basidiomycota</taxon>
        <taxon>Agaricomycotina</taxon>
        <taxon>Tremellomycetes</taxon>
        <taxon>Trichosporonales</taxon>
        <taxon>Trichosporonaceae</taxon>
        <taxon>Vanrija</taxon>
    </lineage>
</organism>
<keyword evidence="3" id="KW-1185">Reference proteome</keyword>
<proteinExistence type="predicted"/>
<keyword evidence="1" id="KW-1133">Transmembrane helix</keyword>
<keyword evidence="1" id="KW-0472">Membrane</keyword>